<gene>
    <name evidence="2" type="ORF">BMERY_0612</name>
</gene>
<feature type="transmembrane region" description="Helical" evidence="1">
    <location>
        <begin position="21"/>
        <end position="46"/>
    </location>
</feature>
<keyword evidence="1" id="KW-1133">Transmembrane helix</keyword>
<feature type="transmembrane region" description="Helical" evidence="1">
    <location>
        <begin position="270"/>
        <end position="287"/>
    </location>
</feature>
<reference evidence="2 3" key="1">
    <citation type="submission" date="2014-03" db="EMBL/GenBank/DDBJ databases">
        <title>Genomics of Bifidobacteria.</title>
        <authorList>
            <person name="Ventura M."/>
            <person name="Milani C."/>
            <person name="Lugli G.A."/>
        </authorList>
    </citation>
    <scope>NUCLEOTIDE SEQUENCE [LARGE SCALE GENOMIC DNA]</scope>
    <source>
        <strain evidence="2 3">LMG 11341</strain>
    </source>
</reference>
<dbReference type="InterPro" id="IPR025576">
    <property type="entry name" value="YwiC"/>
</dbReference>
<keyword evidence="1" id="KW-0812">Transmembrane</keyword>
<dbReference type="OrthoDB" id="2380563at2"/>
<dbReference type="RefSeq" id="WP_073117602.1">
    <property type="nucleotide sequence ID" value="NZ_CADAXU010000002.1"/>
</dbReference>
<feature type="transmembrane region" description="Helical" evidence="1">
    <location>
        <begin position="52"/>
        <end position="74"/>
    </location>
</feature>
<feature type="transmembrane region" description="Helical" evidence="1">
    <location>
        <begin position="183"/>
        <end position="205"/>
    </location>
</feature>
<proteinExistence type="predicted"/>
<dbReference type="Proteomes" id="UP000029060">
    <property type="component" value="Unassembled WGS sequence"/>
</dbReference>
<dbReference type="EMBL" id="JGZC01000010">
    <property type="protein sequence ID" value="KFI69113.1"/>
    <property type="molecule type" value="Genomic_DNA"/>
</dbReference>
<evidence type="ECO:0000313" key="3">
    <source>
        <dbReference type="Proteomes" id="UP000029060"/>
    </source>
</evidence>
<dbReference type="Pfam" id="PF14256">
    <property type="entry name" value="YwiC"/>
    <property type="match status" value="1"/>
</dbReference>
<keyword evidence="3" id="KW-1185">Reference proteome</keyword>
<feature type="transmembrane region" description="Helical" evidence="1">
    <location>
        <begin position="108"/>
        <end position="127"/>
    </location>
</feature>
<dbReference type="eggNOG" id="ENOG502ZBRV">
    <property type="taxonomic scope" value="Bacteria"/>
</dbReference>
<feature type="transmembrane region" description="Helical" evidence="1">
    <location>
        <begin position="86"/>
        <end position="102"/>
    </location>
</feature>
<evidence type="ECO:0000313" key="2">
    <source>
        <dbReference type="EMBL" id="KFI69113.1"/>
    </source>
</evidence>
<evidence type="ECO:0000256" key="1">
    <source>
        <dbReference type="SAM" id="Phobius"/>
    </source>
</evidence>
<name>A0A087BDL3_9BIFI</name>
<accession>A0A087BDL3</accession>
<feature type="transmembrane region" description="Helical" evidence="1">
    <location>
        <begin position="134"/>
        <end position="153"/>
    </location>
</feature>
<sequence>MTASSKRRTGNNSIRKRLRTWLPNQPGAVMMAMTPALGGDIASVAYDGFSAAPWWLTACWLLCYCVQFSAARWFKSRGSRRWLRQPLVYCAILCAVGVPFVATHPDILAWAPTMVVLAVISFAASWLRRERSLWSNAVAVAAACLMSLLTFRYGCDLDIVRNLGGTGITIPDLGIRDLTIPGIGGMGALLACAFAVAQFGSVLFVKTMIRERGSAKYLAASWVWHAAAVAIASAVHMPMLTVLSALLLIRAVVMPLLAKHRTIRPLHTGLVEFASSIASCALIVATAV</sequence>
<protein>
    <submittedName>
        <fullName evidence="2">YwiC-like protein</fullName>
    </submittedName>
</protein>
<dbReference type="STRING" id="78345.BMERY_0612"/>
<keyword evidence="1" id="KW-0472">Membrane</keyword>
<dbReference type="AlphaFoldDB" id="A0A087BDL3"/>
<comment type="caution">
    <text evidence="2">The sequence shown here is derived from an EMBL/GenBank/DDBJ whole genome shotgun (WGS) entry which is preliminary data.</text>
</comment>
<organism evidence="2 3">
    <name type="scientific">Bifidobacterium merycicum</name>
    <dbReference type="NCBI Taxonomy" id="78345"/>
    <lineage>
        <taxon>Bacteria</taxon>
        <taxon>Bacillati</taxon>
        <taxon>Actinomycetota</taxon>
        <taxon>Actinomycetes</taxon>
        <taxon>Bifidobacteriales</taxon>
        <taxon>Bifidobacteriaceae</taxon>
        <taxon>Bifidobacterium</taxon>
    </lineage>
</organism>